<evidence type="ECO:0000313" key="3">
    <source>
        <dbReference type="Ensembl" id="ENSCSAVP00000012265.1"/>
    </source>
</evidence>
<dbReference type="InterPro" id="IPR025398">
    <property type="entry name" value="DUF4371"/>
</dbReference>
<sequence length="641" mass="73680">RHFYPRWYKLYPWLEYSPKADSCFCFPCMLYSINSSSPFCNVGINSWKRCDFKFERHSDTATHKNNVQSWQADLAQTQPKVDELISHQRAEKRKRDEEMMELNRAALTRIAHLILTLVRQNCPLRGHDESASSSNKGNFLEFFETLVTYDPVLSEWRTKSTQRNATYTSPRIQLEILGLLSDYRFLKFVLCERANASVISSNIVRVIKELGLDIQHLVGQAYDGAATMGGCYSGVATRIIAENPKAVYVHCFAHRFNLVILGGLQQMDCVLEFFEKLQQVYAFFNRSPLKTSIFEDEQRKANVKVRHLKQLCDTRWLARDDALRTFLDIQMPLLSTLSRLQRGVDDIGDPSSRHKAQSFYQYFGSLDTVVTALSMRHILSMTTPLHTELQRPYLDLLKASEMIVGLKDQMKHLVSAKCNVFQEIYSKSTQNLASHIRDERMRTTRGQTVQRSENDHKAIFDTMVMKLISLLDTRFSSQTCEPLSSLSALCSLFATERDIYFQCFPESESSVHSKLSWLAVFFHLDACDVICQFDLVCRLFHTKSVNVNNIKMLAKIATQMKLANSYPEITKLFLIAATLPVTSASAERSFSKLKLIKTSHRSTMGQEFLNQTTLLSCNRDIDIPFTNIIAQFTSKTRRLKF</sequence>
<dbReference type="GO" id="GO:0046983">
    <property type="term" value="F:protein dimerization activity"/>
    <property type="evidence" value="ECO:0007669"/>
    <property type="project" value="InterPro"/>
</dbReference>
<dbReference type="PANTHER" id="PTHR45749">
    <property type="match status" value="1"/>
</dbReference>
<dbReference type="Pfam" id="PF05699">
    <property type="entry name" value="Dimer_Tnp_hAT"/>
    <property type="match status" value="1"/>
</dbReference>
<dbReference type="STRING" id="51511.ENSCSAVP00000012265"/>
<evidence type="ECO:0000313" key="4">
    <source>
        <dbReference type="Proteomes" id="UP000007875"/>
    </source>
</evidence>
<evidence type="ECO:0000259" key="2">
    <source>
        <dbReference type="Pfam" id="PF14291"/>
    </source>
</evidence>
<dbReference type="HOGENOM" id="CLU_006175_4_2_1"/>
<dbReference type="InterPro" id="IPR012337">
    <property type="entry name" value="RNaseH-like_sf"/>
</dbReference>
<feature type="domain" description="HAT C-terminal dimerisation" evidence="1">
    <location>
        <begin position="563"/>
        <end position="620"/>
    </location>
</feature>
<reference evidence="4" key="1">
    <citation type="submission" date="2003-08" db="EMBL/GenBank/DDBJ databases">
        <authorList>
            <person name="Birren B."/>
            <person name="Nusbaum C."/>
            <person name="Abebe A."/>
            <person name="Abouelleil A."/>
            <person name="Adekoya E."/>
            <person name="Ait-zahra M."/>
            <person name="Allen N."/>
            <person name="Allen T."/>
            <person name="An P."/>
            <person name="Anderson M."/>
            <person name="Anderson S."/>
            <person name="Arachchi H."/>
            <person name="Armbruster J."/>
            <person name="Bachantsang P."/>
            <person name="Baldwin J."/>
            <person name="Barry A."/>
            <person name="Bayul T."/>
            <person name="Blitshsteyn B."/>
            <person name="Bloom T."/>
            <person name="Blye J."/>
            <person name="Boguslavskiy L."/>
            <person name="Borowsky M."/>
            <person name="Boukhgalter B."/>
            <person name="Brunache A."/>
            <person name="Butler J."/>
            <person name="Calixte N."/>
            <person name="Calvo S."/>
            <person name="Camarata J."/>
            <person name="Campo K."/>
            <person name="Chang J."/>
            <person name="Cheshatsang Y."/>
            <person name="Citroen M."/>
            <person name="Collymore A."/>
            <person name="Considine T."/>
            <person name="Cook A."/>
            <person name="Cooke P."/>
            <person name="Corum B."/>
            <person name="Cuomo C."/>
            <person name="David R."/>
            <person name="Dawoe T."/>
            <person name="Degray S."/>
            <person name="Dodge S."/>
            <person name="Dooley K."/>
            <person name="Dorje P."/>
            <person name="Dorjee K."/>
            <person name="Dorris L."/>
            <person name="Duffey N."/>
            <person name="Dupes A."/>
            <person name="Elkins T."/>
            <person name="Engels R."/>
            <person name="Erickson J."/>
            <person name="Farina A."/>
            <person name="Faro S."/>
            <person name="Ferreira P."/>
            <person name="Fischer H."/>
            <person name="Fitzgerald M."/>
            <person name="Foley K."/>
            <person name="Gage D."/>
            <person name="Galagan J."/>
            <person name="Gearin G."/>
            <person name="Gnerre S."/>
            <person name="Gnirke A."/>
            <person name="Goyette A."/>
            <person name="Graham J."/>
            <person name="Grandbois E."/>
            <person name="Gyaltsen K."/>
            <person name="Hafez N."/>
            <person name="Hagopian D."/>
            <person name="Hagos B."/>
            <person name="Hall J."/>
            <person name="Hatcher B."/>
            <person name="Heller A."/>
            <person name="Higgins H."/>
            <person name="Honan T."/>
            <person name="Horn A."/>
            <person name="Houde N."/>
            <person name="Hughes L."/>
            <person name="Hulme W."/>
            <person name="Husby E."/>
            <person name="Iliev I."/>
            <person name="Jaffe D."/>
            <person name="Jones C."/>
            <person name="Kamal M."/>
            <person name="Kamat A."/>
            <person name="Kamvysselis M."/>
            <person name="Karlsson E."/>
            <person name="Kells C."/>
            <person name="Kieu A."/>
            <person name="Kisner P."/>
            <person name="Kodira C."/>
            <person name="Kulbokas E."/>
            <person name="Labutti K."/>
            <person name="Lama D."/>
            <person name="Landers T."/>
            <person name="Leger J."/>
            <person name="Levine S."/>
            <person name="Lewis D."/>
            <person name="Lewis T."/>
            <person name="Lindblad-toh K."/>
            <person name="Liu X."/>
            <person name="Lokyitsang T."/>
            <person name="Lokyitsang Y."/>
            <person name="Lucien O."/>
            <person name="Lui A."/>
            <person name="Ma L.J."/>
            <person name="Mabbitt R."/>
            <person name="Macdonald J."/>
            <person name="Maclean C."/>
            <person name="Major J."/>
            <person name="Manning J."/>
            <person name="Marabella R."/>
            <person name="Maru K."/>
            <person name="Matthews C."/>
            <person name="Mauceli E."/>
            <person name="Mccarthy M."/>
            <person name="Mcdonough S."/>
            <person name="Mcghee T."/>
            <person name="Meldrim J."/>
            <person name="Meneus L."/>
            <person name="Mesirov J."/>
            <person name="Mihalev A."/>
            <person name="Mihova T."/>
            <person name="Mikkelsen T."/>
            <person name="Mlenga V."/>
            <person name="Moru K."/>
            <person name="Mozes J."/>
            <person name="Mulrain L."/>
            <person name="Munson G."/>
            <person name="Naylor J."/>
            <person name="Newes C."/>
            <person name="Nguyen C."/>
            <person name="Nguyen N."/>
            <person name="Nguyen T."/>
            <person name="Nicol R."/>
            <person name="Nielsen C."/>
            <person name="Nizzari M."/>
            <person name="Norbu C."/>
            <person name="Norbu N."/>
            <person name="O'donnell P."/>
            <person name="Okoawo O."/>
            <person name="O'leary S."/>
            <person name="Omotosho B."/>
            <person name="O'neill K."/>
            <person name="Osman S."/>
            <person name="Parker S."/>
            <person name="Perrin D."/>
            <person name="Phunkhang P."/>
            <person name="Piqani B."/>
            <person name="Purcell S."/>
            <person name="Rachupka T."/>
            <person name="Ramasamy U."/>
            <person name="Rameau R."/>
            <person name="Ray V."/>
            <person name="Raymond C."/>
            <person name="Retta R."/>
            <person name="Richardson S."/>
            <person name="Rise C."/>
            <person name="Rodriguez J."/>
            <person name="Rogers J."/>
            <person name="Rogov P."/>
            <person name="Rutman M."/>
            <person name="Schupbach R."/>
            <person name="Seaman C."/>
            <person name="Settipalli S."/>
            <person name="Sharpe T."/>
            <person name="Sheridan J."/>
            <person name="Sherpa N."/>
            <person name="Shi J."/>
            <person name="Smirnov S."/>
            <person name="Smith C."/>
            <person name="Sougnez C."/>
            <person name="Spencer B."/>
            <person name="Stalker J."/>
            <person name="Stange-thomann N."/>
            <person name="Stavropoulos S."/>
            <person name="Stetson K."/>
            <person name="Stone C."/>
            <person name="Stone S."/>
            <person name="Stubbs M."/>
            <person name="Talamas J."/>
            <person name="Tchuinga P."/>
            <person name="Tenzing P."/>
            <person name="Tesfaye S."/>
            <person name="Theodore J."/>
            <person name="Thoulutsang Y."/>
            <person name="Topham K."/>
            <person name="Towey S."/>
            <person name="Tsamla T."/>
            <person name="Tsomo N."/>
            <person name="Vallee D."/>
            <person name="Vassiliev H."/>
            <person name="Venkataraman V."/>
            <person name="Vinson J."/>
            <person name="Vo A."/>
            <person name="Wade C."/>
            <person name="Wang S."/>
            <person name="Wangchuk T."/>
            <person name="Wangdi T."/>
            <person name="Whittaker C."/>
            <person name="Wilkinson J."/>
            <person name="Wu Y."/>
            <person name="Wyman D."/>
            <person name="Yadav S."/>
            <person name="Yang S."/>
            <person name="Yang X."/>
            <person name="Yeager S."/>
            <person name="Yee E."/>
            <person name="Young G."/>
            <person name="Zainoun J."/>
            <person name="Zembeck L."/>
            <person name="Zimmer A."/>
            <person name="Zody M."/>
            <person name="Lander E."/>
        </authorList>
    </citation>
    <scope>NUCLEOTIDE SEQUENCE [LARGE SCALE GENOMIC DNA]</scope>
</reference>
<name>H2Z3V3_CIOSA</name>
<reference evidence="3" key="3">
    <citation type="submission" date="2025-09" db="UniProtKB">
        <authorList>
            <consortium name="Ensembl"/>
        </authorList>
    </citation>
    <scope>IDENTIFICATION</scope>
</reference>
<dbReference type="SUPFAM" id="SSF53098">
    <property type="entry name" value="Ribonuclease H-like"/>
    <property type="match status" value="1"/>
</dbReference>
<evidence type="ECO:0000259" key="1">
    <source>
        <dbReference type="Pfam" id="PF05699"/>
    </source>
</evidence>
<dbReference type="Ensembl" id="ENSCSAVT00000012408.1">
    <property type="protein sequence ID" value="ENSCSAVP00000012265.1"/>
    <property type="gene ID" value="ENSCSAVG00000007223.1"/>
</dbReference>
<keyword evidence="4" id="KW-1185">Reference proteome</keyword>
<dbReference type="OMA" id="TIANHDK"/>
<dbReference type="InParanoid" id="H2Z3V3"/>
<evidence type="ECO:0008006" key="5">
    <source>
        <dbReference type="Google" id="ProtNLM"/>
    </source>
</evidence>
<reference evidence="3" key="2">
    <citation type="submission" date="2025-08" db="UniProtKB">
        <authorList>
            <consortium name="Ensembl"/>
        </authorList>
    </citation>
    <scope>IDENTIFICATION</scope>
</reference>
<dbReference type="InterPro" id="IPR008906">
    <property type="entry name" value="HATC_C_dom"/>
</dbReference>
<dbReference type="Proteomes" id="UP000007875">
    <property type="component" value="Unassembled WGS sequence"/>
</dbReference>
<dbReference type="GeneTree" id="ENSGT00940000164001"/>
<dbReference type="Pfam" id="PF14291">
    <property type="entry name" value="DUF4371"/>
    <property type="match status" value="1"/>
</dbReference>
<protein>
    <recommendedName>
        <fullName evidence="5">TTF-type domain-containing protein</fullName>
    </recommendedName>
</protein>
<organism evidence="3 4">
    <name type="scientific">Ciona savignyi</name>
    <name type="common">Pacific transparent sea squirt</name>
    <dbReference type="NCBI Taxonomy" id="51511"/>
    <lineage>
        <taxon>Eukaryota</taxon>
        <taxon>Metazoa</taxon>
        <taxon>Chordata</taxon>
        <taxon>Tunicata</taxon>
        <taxon>Ascidiacea</taxon>
        <taxon>Phlebobranchia</taxon>
        <taxon>Cionidae</taxon>
        <taxon>Ciona</taxon>
    </lineage>
</organism>
<dbReference type="AlphaFoldDB" id="H2Z3V3"/>
<dbReference type="PANTHER" id="PTHR45749:SF37">
    <property type="entry name" value="OS05G0311600 PROTEIN"/>
    <property type="match status" value="1"/>
</dbReference>
<proteinExistence type="predicted"/>
<accession>H2Z3V3</accession>
<feature type="domain" description="DUF4371" evidence="2">
    <location>
        <begin position="39"/>
        <end position="181"/>
    </location>
</feature>
<dbReference type="eggNOG" id="ENOG502QSU3">
    <property type="taxonomic scope" value="Eukaryota"/>
</dbReference>